<protein>
    <submittedName>
        <fullName evidence="2">Uncharacterized protein</fullName>
    </submittedName>
</protein>
<dbReference type="Proteomes" id="UP000887564">
    <property type="component" value="Unplaced"/>
</dbReference>
<dbReference type="AlphaFoldDB" id="A0A914S4W7"/>
<name>A0A914S4W7_PAREQ</name>
<dbReference type="WBParaSite" id="PEQ_0001365801-mRNA-1">
    <property type="protein sequence ID" value="PEQ_0001365801-mRNA-1"/>
    <property type="gene ID" value="PEQ_0001365801"/>
</dbReference>
<accession>A0A914S4W7</accession>
<reference evidence="2" key="1">
    <citation type="submission" date="2022-11" db="UniProtKB">
        <authorList>
            <consortium name="WormBaseParasite"/>
        </authorList>
    </citation>
    <scope>IDENTIFICATION</scope>
</reference>
<evidence type="ECO:0000313" key="1">
    <source>
        <dbReference type="Proteomes" id="UP000887564"/>
    </source>
</evidence>
<proteinExistence type="predicted"/>
<organism evidence="1 2">
    <name type="scientific">Parascaris equorum</name>
    <name type="common">Equine roundworm</name>
    <dbReference type="NCBI Taxonomy" id="6256"/>
    <lineage>
        <taxon>Eukaryota</taxon>
        <taxon>Metazoa</taxon>
        <taxon>Ecdysozoa</taxon>
        <taxon>Nematoda</taxon>
        <taxon>Chromadorea</taxon>
        <taxon>Rhabditida</taxon>
        <taxon>Spirurina</taxon>
        <taxon>Ascaridomorpha</taxon>
        <taxon>Ascaridoidea</taxon>
        <taxon>Ascarididae</taxon>
        <taxon>Parascaris</taxon>
    </lineage>
</organism>
<keyword evidence="1" id="KW-1185">Reference proteome</keyword>
<evidence type="ECO:0000313" key="2">
    <source>
        <dbReference type="WBParaSite" id="PEQ_0001365801-mRNA-1"/>
    </source>
</evidence>
<sequence length="154" mass="17834">APVLFIAILFRSFIEFQVYKASHQYKGIAEKYNLSKEHPGLGISPTLTEFMYTPKLGRNALFPNSWYHLGPRFFDKPLNEGTFEKGLACAKYAAILLGPYTMLEIRAMNSVTVKDFTPRTFMKRYFQLAPVPCKDFFIFQFMNEEFTSNYACFS</sequence>